<evidence type="ECO:0000313" key="1">
    <source>
        <dbReference type="EMBL" id="RLO04137.1"/>
    </source>
</evidence>
<dbReference type="AlphaFoldDB" id="A0A9X8H7F1"/>
<protein>
    <recommendedName>
        <fullName evidence="3">Retrotransposon gag domain-containing protein</fullName>
    </recommendedName>
</protein>
<accession>A0A9X8H7F1</accession>
<sequence>MMHLTACVERGSGQTVSQTVRCMTQLVSVSALHICEVSFLRQKQPSATHDEKFYAVAENGKMPLERPLERIDRGAHPWLLDRETYEEDLRVVCMRRNVEVWNYREGWKECFGDKRLLKEFMSMRKLRGDLKQAQCASLTEYVAKFRRIYTQVCDMTERGLRTRTREELQYRRCETVTLATQVALDYDRQHNAQVTEVNSDTEDSEDDVEEVILGNNMGPAQQDSAEEEPLNINTTQQASQVPTRENKVMIVLGALNSTSVCASNLFCRPGLDKTVVRSKAVQVEGFDGHCSGIKKVKEVSGTLFFGQWTLPDLILTEWDLGKKDFDVETLVLSLQPCHRLAYTPNPQRQLK</sequence>
<comment type="caution">
    <text evidence="1">The sequence shown here is derived from an EMBL/GenBank/DDBJ whole genome shotgun (WGS) entry which is preliminary data.</text>
</comment>
<evidence type="ECO:0008006" key="3">
    <source>
        <dbReference type="Google" id="ProtNLM"/>
    </source>
</evidence>
<dbReference type="Proteomes" id="UP000275652">
    <property type="component" value="Unassembled WGS sequence"/>
</dbReference>
<reference evidence="1 2" key="1">
    <citation type="journal article" date="2018" name="J. Invertebr. Pathol.">
        <title>New genotyping method for the causative agent of crayfish plague (Aphanomyces astaci) based on whole genome data.</title>
        <authorList>
            <person name="Minardi D."/>
            <person name="Studholme D.J."/>
            <person name="van der Giezen M."/>
            <person name="Pretto T."/>
            <person name="Oidtmann B."/>
        </authorList>
    </citation>
    <scope>NUCLEOTIDE SEQUENCE [LARGE SCALE GENOMIC DNA]</scope>
    <source>
        <strain evidence="1 2">KB13</strain>
    </source>
</reference>
<proteinExistence type="predicted"/>
<name>A0A9X8H7F1_APHAT</name>
<gene>
    <name evidence="1" type="ORF">DYB28_005803</name>
</gene>
<dbReference type="EMBL" id="QUTI01029431">
    <property type="protein sequence ID" value="RLO04137.1"/>
    <property type="molecule type" value="Genomic_DNA"/>
</dbReference>
<evidence type="ECO:0000313" key="2">
    <source>
        <dbReference type="Proteomes" id="UP000275652"/>
    </source>
</evidence>
<organism evidence="1 2">
    <name type="scientific">Aphanomyces astaci</name>
    <name type="common">Crayfish plague agent</name>
    <dbReference type="NCBI Taxonomy" id="112090"/>
    <lineage>
        <taxon>Eukaryota</taxon>
        <taxon>Sar</taxon>
        <taxon>Stramenopiles</taxon>
        <taxon>Oomycota</taxon>
        <taxon>Saprolegniomycetes</taxon>
        <taxon>Saprolegniales</taxon>
        <taxon>Verrucalvaceae</taxon>
        <taxon>Aphanomyces</taxon>
    </lineage>
</organism>